<proteinExistence type="predicted"/>
<gene>
    <name evidence="2" type="ORF">N7458_002256</name>
</gene>
<evidence type="ECO:0000313" key="2">
    <source>
        <dbReference type="EMBL" id="KAJ5460704.1"/>
    </source>
</evidence>
<evidence type="ECO:0000256" key="1">
    <source>
        <dbReference type="SAM" id="MobiDB-lite"/>
    </source>
</evidence>
<dbReference type="EMBL" id="JAPVEA010000002">
    <property type="protein sequence ID" value="KAJ5460704.1"/>
    <property type="molecule type" value="Genomic_DNA"/>
</dbReference>
<accession>A0AAD6G5Q3</accession>
<evidence type="ECO:0000313" key="3">
    <source>
        <dbReference type="Proteomes" id="UP001213681"/>
    </source>
</evidence>
<sequence length="118" mass="13413">MAQDRPPDAFRAQWLADKWEKERNAQTDNCSDTRNPSQAPDTDEDSVKRSKSFHIQYRVYALPRTPCLPQHQRNPPKATADPSAAKSLQANIPNHKPKKRHPEPPCKQLNSDDDTNGT</sequence>
<feature type="region of interest" description="Disordered" evidence="1">
    <location>
        <begin position="64"/>
        <end position="118"/>
    </location>
</feature>
<dbReference type="GeneID" id="81595882"/>
<organism evidence="2 3">
    <name type="scientific">Penicillium daleae</name>
    <dbReference type="NCBI Taxonomy" id="63821"/>
    <lineage>
        <taxon>Eukaryota</taxon>
        <taxon>Fungi</taxon>
        <taxon>Dikarya</taxon>
        <taxon>Ascomycota</taxon>
        <taxon>Pezizomycotina</taxon>
        <taxon>Eurotiomycetes</taxon>
        <taxon>Eurotiomycetidae</taxon>
        <taxon>Eurotiales</taxon>
        <taxon>Aspergillaceae</taxon>
        <taxon>Penicillium</taxon>
    </lineage>
</organism>
<protein>
    <submittedName>
        <fullName evidence="2">Uncharacterized protein</fullName>
    </submittedName>
</protein>
<dbReference type="RefSeq" id="XP_056769746.1">
    <property type="nucleotide sequence ID" value="XM_056905639.1"/>
</dbReference>
<keyword evidence="3" id="KW-1185">Reference proteome</keyword>
<feature type="compositionally biased region" description="Polar residues" evidence="1">
    <location>
        <begin position="26"/>
        <end position="40"/>
    </location>
</feature>
<comment type="caution">
    <text evidence="2">The sequence shown here is derived from an EMBL/GenBank/DDBJ whole genome shotgun (WGS) entry which is preliminary data.</text>
</comment>
<dbReference type="Proteomes" id="UP001213681">
    <property type="component" value="Unassembled WGS sequence"/>
</dbReference>
<feature type="region of interest" description="Disordered" evidence="1">
    <location>
        <begin position="18"/>
        <end position="51"/>
    </location>
</feature>
<reference evidence="2" key="2">
    <citation type="journal article" date="2023" name="IMA Fungus">
        <title>Comparative genomic study of the Penicillium genus elucidates a diverse pangenome and 15 lateral gene transfer events.</title>
        <authorList>
            <person name="Petersen C."/>
            <person name="Sorensen T."/>
            <person name="Nielsen M.R."/>
            <person name="Sondergaard T.E."/>
            <person name="Sorensen J.L."/>
            <person name="Fitzpatrick D.A."/>
            <person name="Frisvad J.C."/>
            <person name="Nielsen K.L."/>
        </authorList>
    </citation>
    <scope>NUCLEOTIDE SEQUENCE</scope>
    <source>
        <strain evidence="2">IBT 16125</strain>
    </source>
</reference>
<dbReference type="AlphaFoldDB" id="A0AAD6G5Q3"/>
<name>A0AAD6G5Q3_9EURO</name>
<reference evidence="2" key="1">
    <citation type="submission" date="2022-12" db="EMBL/GenBank/DDBJ databases">
        <authorList>
            <person name="Petersen C."/>
        </authorList>
    </citation>
    <scope>NUCLEOTIDE SEQUENCE</scope>
    <source>
        <strain evidence="2">IBT 16125</strain>
    </source>
</reference>